<dbReference type="STRING" id="376733.SAMN04487972_10491"/>
<evidence type="ECO:0000256" key="3">
    <source>
        <dbReference type="SAM" id="SignalP"/>
    </source>
</evidence>
<dbReference type="EMBL" id="FOJO01000004">
    <property type="protein sequence ID" value="SFA45785.1"/>
    <property type="molecule type" value="Genomic_DNA"/>
</dbReference>
<dbReference type="SMART" id="SM00935">
    <property type="entry name" value="OmpH"/>
    <property type="match status" value="1"/>
</dbReference>
<dbReference type="SUPFAM" id="SSF111384">
    <property type="entry name" value="OmpH-like"/>
    <property type="match status" value="1"/>
</dbReference>
<keyword evidence="1" id="KW-0175">Coiled coil</keyword>
<evidence type="ECO:0000313" key="4">
    <source>
        <dbReference type="EMBL" id="KGJ06200.1"/>
    </source>
</evidence>
<dbReference type="EMBL" id="JRKN01000003">
    <property type="protein sequence ID" value="KGJ06200.1"/>
    <property type="molecule type" value="Genomic_DNA"/>
</dbReference>
<keyword evidence="3" id="KW-0732">Signal</keyword>
<feature type="compositionally biased region" description="Pro residues" evidence="2">
    <location>
        <begin position="215"/>
        <end position="227"/>
    </location>
</feature>
<dbReference type="OrthoDB" id="7868372at2"/>
<accession>A0A099F638</accession>
<evidence type="ECO:0000313" key="7">
    <source>
        <dbReference type="Proteomes" id="UP000182312"/>
    </source>
</evidence>
<reference evidence="4 6" key="1">
    <citation type="submission" date="2014-09" db="EMBL/GenBank/DDBJ databases">
        <authorList>
            <person name="McGinnis J.M."/>
            <person name="Wolfgang W.J."/>
        </authorList>
    </citation>
    <scope>NUCLEOTIDE SEQUENCE [LARGE SCALE GENOMIC DNA]</scope>
    <source>
        <strain evidence="4 6">JCM 14014</strain>
    </source>
</reference>
<reference evidence="4 6" key="2">
    <citation type="submission" date="2014-10" db="EMBL/GenBank/DDBJ databases">
        <title>Paracoccus sanguinis sp. nov., isolated from clinical specimens of New York State patients.</title>
        <authorList>
            <person name="Mingle L.A."/>
            <person name="Cole J.A."/>
            <person name="Lapierre P."/>
            <person name="Musser K.A."/>
        </authorList>
    </citation>
    <scope>NUCLEOTIDE SEQUENCE [LARGE SCALE GENOMIC DNA]</scope>
    <source>
        <strain evidence="4 6">JCM 14014</strain>
    </source>
</reference>
<dbReference type="InterPro" id="IPR024930">
    <property type="entry name" value="Skp_dom_sf"/>
</dbReference>
<dbReference type="Gene3D" id="3.30.910.20">
    <property type="entry name" value="Skp domain"/>
    <property type="match status" value="1"/>
</dbReference>
<dbReference type="Pfam" id="PF03938">
    <property type="entry name" value="OmpH"/>
    <property type="match status" value="1"/>
</dbReference>
<dbReference type="RefSeq" id="WP_036738741.1">
    <property type="nucleotide sequence ID" value="NZ_FOJO01000004.1"/>
</dbReference>
<dbReference type="InterPro" id="IPR005632">
    <property type="entry name" value="Chaperone_Skp"/>
</dbReference>
<keyword evidence="6" id="KW-1185">Reference proteome</keyword>
<gene>
    <name evidence="4" type="ORF">IT41_03305</name>
    <name evidence="5" type="ORF">SAMN04487972_10491</name>
</gene>
<feature type="signal peptide" evidence="3">
    <location>
        <begin position="1"/>
        <end position="24"/>
    </location>
</feature>
<feature type="coiled-coil region" evidence="1">
    <location>
        <begin position="72"/>
        <end position="143"/>
    </location>
</feature>
<evidence type="ECO:0000313" key="5">
    <source>
        <dbReference type="EMBL" id="SFA45785.1"/>
    </source>
</evidence>
<proteinExistence type="predicted"/>
<dbReference type="GO" id="GO:0051082">
    <property type="term" value="F:unfolded protein binding"/>
    <property type="evidence" value="ECO:0007669"/>
    <property type="project" value="InterPro"/>
</dbReference>
<reference evidence="5 7" key="3">
    <citation type="submission" date="2016-10" db="EMBL/GenBank/DDBJ databases">
        <authorList>
            <person name="de Groot N.N."/>
        </authorList>
    </citation>
    <scope>NUCLEOTIDE SEQUENCE [LARGE SCALE GENOMIC DNA]</scope>
    <source>
        <strain evidence="5 7">CGMCC 1.6117</strain>
    </source>
</reference>
<dbReference type="Proteomes" id="UP000182312">
    <property type="component" value="Unassembled WGS sequence"/>
</dbReference>
<sequence length="227" mass="24320">MLACLRNPALALAAVLLVAQPLAAQEGAGAPLALPDAPPAVGATAEPGPSLPVMTLDQEGLYRGSAWGQRVQAELERRGREIADENDRLADQFAAEEQELTALRPTLPAEEFRRRADEFDQRVVEIRRERDEALRDLQAQADEGRNAFFRAALPVLADLMAERGVVAVLDRRSIFVAAESIDVTDELIARVDAEIGAGSLTPPVPEDTPEAGQVSPPPPAEVPPGQD</sequence>
<evidence type="ECO:0000256" key="2">
    <source>
        <dbReference type="SAM" id="MobiDB-lite"/>
    </source>
</evidence>
<dbReference type="eggNOG" id="COG2825">
    <property type="taxonomic scope" value="Bacteria"/>
</dbReference>
<protein>
    <submittedName>
        <fullName evidence="5">Periplasmic chaperone for outer membrane proteins Skp</fullName>
    </submittedName>
</protein>
<evidence type="ECO:0000256" key="1">
    <source>
        <dbReference type="SAM" id="Coils"/>
    </source>
</evidence>
<feature type="region of interest" description="Disordered" evidence="2">
    <location>
        <begin position="197"/>
        <end position="227"/>
    </location>
</feature>
<feature type="chain" id="PRO_5010409438" evidence="3">
    <location>
        <begin position="25"/>
        <end position="227"/>
    </location>
</feature>
<organism evidence="4 6">
    <name type="scientific">Paracoccus halophilus</name>
    <dbReference type="NCBI Taxonomy" id="376733"/>
    <lineage>
        <taxon>Bacteria</taxon>
        <taxon>Pseudomonadati</taxon>
        <taxon>Pseudomonadota</taxon>
        <taxon>Alphaproteobacteria</taxon>
        <taxon>Rhodobacterales</taxon>
        <taxon>Paracoccaceae</taxon>
        <taxon>Paracoccus</taxon>
    </lineage>
</organism>
<evidence type="ECO:0000313" key="6">
    <source>
        <dbReference type="Proteomes" id="UP000029846"/>
    </source>
</evidence>
<name>A0A099F638_9RHOB</name>
<dbReference type="AlphaFoldDB" id="A0A099F638"/>
<dbReference type="Proteomes" id="UP000029846">
    <property type="component" value="Unassembled WGS sequence"/>
</dbReference>